<feature type="compositionally biased region" description="Low complexity" evidence="3">
    <location>
        <begin position="102"/>
        <end position="137"/>
    </location>
</feature>
<keyword evidence="2" id="KW-0677">Repeat</keyword>
<name>A0AAV5SZB3_9BILA</name>
<protein>
    <recommendedName>
        <fullName evidence="6">WD40 domain-containing protein</fullName>
    </recommendedName>
</protein>
<evidence type="ECO:0000256" key="1">
    <source>
        <dbReference type="ARBA" id="ARBA00022574"/>
    </source>
</evidence>
<dbReference type="PANTHER" id="PTHR44472">
    <property type="entry name" value="DDB1- AND CUL4-ASSOCIATED FACTOR 4-RELATED"/>
    <property type="match status" value="1"/>
</dbReference>
<reference evidence="4" key="1">
    <citation type="submission" date="2023-10" db="EMBL/GenBank/DDBJ databases">
        <title>Genome assembly of Pristionchus species.</title>
        <authorList>
            <person name="Yoshida K."/>
            <person name="Sommer R.J."/>
        </authorList>
    </citation>
    <scope>NUCLEOTIDE SEQUENCE</scope>
    <source>
        <strain evidence="4">RS0144</strain>
    </source>
</reference>
<dbReference type="Proteomes" id="UP001432027">
    <property type="component" value="Unassembled WGS sequence"/>
</dbReference>
<dbReference type="InterPro" id="IPR052254">
    <property type="entry name" value="CUL4-DDB1_E3_ligase_receptor"/>
</dbReference>
<dbReference type="InterPro" id="IPR015943">
    <property type="entry name" value="WD40/YVTN_repeat-like_dom_sf"/>
</dbReference>
<dbReference type="Pfam" id="PF23761">
    <property type="entry name" value="Beta-prop_DCAF4"/>
    <property type="match status" value="1"/>
</dbReference>
<feature type="region of interest" description="Disordered" evidence="3">
    <location>
        <begin position="1"/>
        <end position="177"/>
    </location>
</feature>
<evidence type="ECO:0008006" key="6">
    <source>
        <dbReference type="Google" id="ProtNLM"/>
    </source>
</evidence>
<proteinExistence type="predicted"/>
<evidence type="ECO:0000313" key="5">
    <source>
        <dbReference type="Proteomes" id="UP001432027"/>
    </source>
</evidence>
<dbReference type="SUPFAM" id="SSF50978">
    <property type="entry name" value="WD40 repeat-like"/>
    <property type="match status" value="1"/>
</dbReference>
<feature type="region of interest" description="Disordered" evidence="3">
    <location>
        <begin position="202"/>
        <end position="239"/>
    </location>
</feature>
<evidence type="ECO:0000256" key="3">
    <source>
        <dbReference type="SAM" id="MobiDB-lite"/>
    </source>
</evidence>
<evidence type="ECO:0000313" key="4">
    <source>
        <dbReference type="EMBL" id="GMS88249.1"/>
    </source>
</evidence>
<dbReference type="InterPro" id="IPR036322">
    <property type="entry name" value="WD40_repeat_dom_sf"/>
</dbReference>
<accession>A0AAV5SZB3</accession>
<dbReference type="Gene3D" id="2.130.10.10">
    <property type="entry name" value="YVTN repeat-like/Quinoprotein amine dehydrogenase"/>
    <property type="match status" value="1"/>
</dbReference>
<gene>
    <name evidence="4" type="ORF">PENTCL1PPCAC_10424</name>
</gene>
<dbReference type="GO" id="GO:0080008">
    <property type="term" value="C:Cul4-RING E3 ubiquitin ligase complex"/>
    <property type="evidence" value="ECO:0007669"/>
    <property type="project" value="TreeGrafter"/>
</dbReference>
<keyword evidence="1" id="KW-0853">WD repeat</keyword>
<dbReference type="PANTHER" id="PTHR44472:SF1">
    <property type="entry name" value="DDB1 AND CUL4 ASSOCIATED FACTOR 4"/>
    <property type="match status" value="1"/>
</dbReference>
<organism evidence="4 5">
    <name type="scientific">Pristionchus entomophagus</name>
    <dbReference type="NCBI Taxonomy" id="358040"/>
    <lineage>
        <taxon>Eukaryota</taxon>
        <taxon>Metazoa</taxon>
        <taxon>Ecdysozoa</taxon>
        <taxon>Nematoda</taxon>
        <taxon>Chromadorea</taxon>
        <taxon>Rhabditida</taxon>
        <taxon>Rhabditina</taxon>
        <taxon>Diplogasteromorpha</taxon>
        <taxon>Diplogasteroidea</taxon>
        <taxon>Neodiplogasteridae</taxon>
        <taxon>Pristionchus</taxon>
    </lineage>
</organism>
<feature type="compositionally biased region" description="Low complexity" evidence="3">
    <location>
        <begin position="19"/>
        <end position="33"/>
    </location>
</feature>
<dbReference type="EMBL" id="BTSX01000003">
    <property type="protein sequence ID" value="GMS88249.1"/>
    <property type="molecule type" value="Genomic_DNA"/>
</dbReference>
<sequence>GGGGGGRDWDSQQAGTSMQQLQLQPRSLQQHQQHPVVALATSRGVQQQQKQQGGMQHKQQPQQQQYHNGREHSRNRNWNGGNSQHQQPRNQQSVQHHHSNGQQRQTQQVQQSQQPNQRQVQQTQQQLQQRNEQQANRQRGKRRRHNTGFYQDRAAEQHGGGAAAAAADPSSDELPGFTRCPTTGKYFRITADGSGLVGHRVSDVRAAERKKKEEEEAKRRREEDEERRRQCPPPLRPTTLSLLSSLSLGRLRGPALPRAAAAARMQQLPATPTQVIDVDDFLPLSRYSGMESIVGCEFLEVSVDGETLTGCWAVAGSSGGRVASMACSVRTSVEERGGGGRREREQKWLGLDSLRGTPVQVRASAIVDMAMAPTDRDVTCLLYTTATSTLDWRGVPITVCDVSTRPVYCRFDETGNYDVSDADLYNVQTRLNGNVYSCAWEQKSMRIGLGLEDHAELHHVMTDEIDIVDTQNKQPISQAFNESGDTLFLGLQRANARIVDMRESMDRAAAIIPGSRSTGWLRLLKKSGPQVVMSTLEGKLCLYDIRRPVIPLLSYEGNATRGGVRLPTFVDHDEQFVFAVGADFWTRVWSLSSGDLLHSLAPPTAATPPTHLSDYPRPVYSTRWAGAHGHGALLVAAGNQINVYRLGQQEEE</sequence>
<feature type="compositionally biased region" description="Low complexity" evidence="3">
    <location>
        <begin position="46"/>
        <end position="65"/>
    </location>
</feature>
<keyword evidence="5" id="KW-1185">Reference proteome</keyword>
<feature type="non-terminal residue" evidence="4">
    <location>
        <position position="1"/>
    </location>
</feature>
<feature type="compositionally biased region" description="Basic and acidic residues" evidence="3">
    <location>
        <begin position="202"/>
        <end position="229"/>
    </location>
</feature>
<comment type="caution">
    <text evidence="4">The sequence shown here is derived from an EMBL/GenBank/DDBJ whole genome shotgun (WGS) entry which is preliminary data.</text>
</comment>
<dbReference type="AlphaFoldDB" id="A0AAV5SZB3"/>
<feature type="compositionally biased region" description="Polar residues" evidence="3">
    <location>
        <begin position="76"/>
        <end position="94"/>
    </location>
</feature>
<evidence type="ECO:0000256" key="2">
    <source>
        <dbReference type="ARBA" id="ARBA00022737"/>
    </source>
</evidence>